<dbReference type="InterPro" id="IPR036770">
    <property type="entry name" value="Ankyrin_rpt-contain_sf"/>
</dbReference>
<feature type="region of interest" description="Disordered" evidence="6">
    <location>
        <begin position="288"/>
        <end position="311"/>
    </location>
</feature>
<keyword evidence="4 5" id="KW-0040">ANK repeat</keyword>
<dbReference type="Proteomes" id="UP001187531">
    <property type="component" value="Unassembled WGS sequence"/>
</dbReference>
<dbReference type="Pfam" id="PF00023">
    <property type="entry name" value="Ank"/>
    <property type="match status" value="1"/>
</dbReference>
<dbReference type="GO" id="GO:0051015">
    <property type="term" value="F:actin filament binding"/>
    <property type="evidence" value="ECO:0007669"/>
    <property type="project" value="TreeGrafter"/>
</dbReference>
<keyword evidence="2" id="KW-0677">Repeat</keyword>
<evidence type="ECO:0000256" key="4">
    <source>
        <dbReference type="ARBA" id="ARBA00023043"/>
    </source>
</evidence>
<name>A0AA88HME2_ARTSF</name>
<reference evidence="7" key="1">
    <citation type="submission" date="2023-07" db="EMBL/GenBank/DDBJ databases">
        <title>Chromosome-level genome assembly of Artemia franciscana.</title>
        <authorList>
            <person name="Jo E."/>
        </authorList>
    </citation>
    <scope>NUCLEOTIDE SEQUENCE</scope>
    <source>
        <tissue evidence="7">Whole body</tissue>
    </source>
</reference>
<feature type="region of interest" description="Disordered" evidence="6">
    <location>
        <begin position="1474"/>
        <end position="1517"/>
    </location>
</feature>
<feature type="region of interest" description="Disordered" evidence="6">
    <location>
        <begin position="574"/>
        <end position="597"/>
    </location>
</feature>
<keyword evidence="3" id="KW-1009">Hearing</keyword>
<dbReference type="GO" id="GO:0051017">
    <property type="term" value="P:actin filament bundle assembly"/>
    <property type="evidence" value="ECO:0007669"/>
    <property type="project" value="TreeGrafter"/>
</dbReference>
<evidence type="ECO:0000256" key="2">
    <source>
        <dbReference type="ARBA" id="ARBA00022737"/>
    </source>
</evidence>
<dbReference type="GO" id="GO:0032420">
    <property type="term" value="C:stereocilium"/>
    <property type="evidence" value="ECO:0007669"/>
    <property type="project" value="UniProtKB-SubCell"/>
</dbReference>
<feature type="compositionally biased region" description="Low complexity" evidence="6">
    <location>
        <begin position="1672"/>
        <end position="1681"/>
    </location>
</feature>
<dbReference type="PANTHER" id="PTHR24153">
    <property type="entry name" value="ESPIN"/>
    <property type="match status" value="1"/>
</dbReference>
<feature type="compositionally biased region" description="Polar residues" evidence="6">
    <location>
        <begin position="583"/>
        <end position="597"/>
    </location>
</feature>
<evidence type="ECO:0000256" key="3">
    <source>
        <dbReference type="ARBA" id="ARBA00022740"/>
    </source>
</evidence>
<sequence length="2076" mass="232612">MGARLSINSSKNVTEQRRKCEFLRSSEVKRSYAFKEKHLDFKTLRKGQIFEQKKQVFRSSRIHTTYGDKTFRSRSADIPDVRCLVPLQLDVAFKRSRSYDSRYRGTPEFCVPPFHKENKEQSGKTTMKTVKRRKFPYRHISVPSLNDGLSDSCGSVTVDSFDSLSNVDYLHGISCIKSKNISNYRRADSCPAVNLMNDHDIYQVPRPVHRRCASESWMSNDRYWNEFNSLQGHGSLDTFGSQYSSLEGAYFVNLYSESDVGQTSFCNHGSNKSSNSNYTRKSKNSTLCGSSTSLPSTEPKFHLQYSPGTKRSKKSFKNIKLKRRSLMRFHSSGFSEALRRRLSLKKQEKYDKEDSLSLCSVNSFLEMICSLNDSPRGPNCKTEEIERPVSNVERDFESLESYIEGRNFHKFRPKSVLFEDESLAAMFSEIGQNNPVDYDKKIDNLQKKECSSENIDAFPLSSEMIINDMENCDEYDKRKSKSENTFISEAKCGQTPEILIMSKDSFVSNIKFQENSASDSLGLILEGSPSQIDEYKNIPLIRLRDDICCNSSEKCSDFQLYNPLIWNQNNAQEETQPIPPMTENKSQSLNGSPTNMNSCSPENYCVKDENTHSSEKADVPDPNAPKLVDFRFIGPGQDNSKKFDFTVTIRNDELRLNKHEPNELADTRSLISSYKSLNGTYSLKGRTLTDSEETLTPCCDTRSFRNLENGIVPDDGFDFFSSLQQLEEDRSLPGTSFITDSLNVKVSMSCSENSFEYFKKVDNPNPCSVDSLYIGGSLSCSEGSFQRFQKTECSTGSKPETENYNCEISQCRAMSPALSSAKVGLKTEDCISRSKNVFQNSSEETRYICDDNNRNSCCYETLKSPSIENSQFHITKTFKSDNLSIEYCYNDSEFKNHSSEDTNGLNEIHNSIKTPLKDTKLVNRNTILKYDCEFNNLGNTYNYPYLVQKPTTLSGDFSEETVRESSCSVADYSAEEAKSDPISLQSLPFNNEESNVLFQNLRILSESPNDCSKENESDLTRIEKDTAVGISRTKICKPDNVSLPVEQEVQLDKENETDVKKGNAKENTLKKEVGKEHSIFPNNPQQLIGYDHETGSRSVTEMTNELPSYGTASNPVEKHTFGVHNMNEEKVVSNSMTEETLVSANSEMDNQVTPVYLAAQEGHLEVLKYLVTEGGGSLYARANDGMAPLHAAAQMGCMSCVEWMVGSQNVDVNLKDGDGATPLHFAASRGHVDLVRWLLSNGAKIILDKHGKSPINDAAENEQLECLTLLVQNGSETGTSDLVTPNGMLKRSTRSCVCSKGSSCQESGTCDCSSLSGSCNSRCRPTSTASGSSDSVLSSSGSEPFYLHPPSQQSENSSIRSLISRSSKSDRSHYIESRICDIESARGSRNSRSRSRSRLSDSPSSIYSGMTLSHDKRVVAPRKTENIYRREYENIPVSSSKPHSDRNNNESGPFYLHDPRTASRTSLRELFDSDRASVCSRSTRGNPTLQRNALSSSSSGCEGSCESESNDEASPTDLLECTENGVNSHSELKEESKTWVQNQDHTYEDIYKSPSILCGQGNDKKATNEDVKPSTEAVEEKEFFRNPFQTKDFQNDENNRLSHSSSDEEDFFSIQAPRGFKNLESENGTLKKNSLDGRSKNSSRDAALPITEEMKEEIYDTLKRNSRSLKRTTSVPSLTSTLPPPPPMPSSFLGDQSSQDIFNKKQDSSYEMVGNEDAADSRSLSVSTGKYYASSGASGTLKRTLSLSGLSTAIDYLHINKQMVLPFIPPKFPAQLSNDNRLIKPSEYLKSLNSKKTFRKLSETNSLNMEILDERDGDENNSSSYDEEGSSSRSVATPLPAIVEDEDRPQTNGHLPLTPRPSTASTAPIPTISVIELQSVQLKKIDKLSRTVSAPSRSTAIEKQSTKADLIAELKVSKNIDGIRKMKEDKIKEVVNGEKKREEDMKKEFSAEKFVQKIPDTDSNGQIIPEWKRQMLARKAAEKAKKEAEEARVRQLQEHRINALPPWKRQLLLKKEDCKKETIETKEVQSQPESLSSSISSQQNGVSEDRRSEPETLATPWGVNLRKISATHSLPE</sequence>
<comment type="caution">
    <text evidence="7">The sequence shown here is derived from an EMBL/GenBank/DDBJ whole genome shotgun (WGS) entry which is preliminary data.</text>
</comment>
<feature type="compositionally biased region" description="Low complexity" evidence="6">
    <location>
        <begin position="2029"/>
        <end position="2046"/>
    </location>
</feature>
<dbReference type="PANTHER" id="PTHR24153:SF8">
    <property type="entry name" value="FORKED, ISOFORM F"/>
    <property type="match status" value="1"/>
</dbReference>
<feature type="compositionally biased region" description="Low complexity" evidence="6">
    <location>
        <begin position="1327"/>
        <end position="1342"/>
    </location>
</feature>
<comment type="subcellular location">
    <subcellularLocation>
        <location evidence="1">Cell projection</location>
        <location evidence="1">Stereocilium</location>
    </subcellularLocation>
</comment>
<proteinExistence type="predicted"/>
<gene>
    <name evidence="7" type="ORF">QYM36_013849</name>
</gene>
<organism evidence="7 8">
    <name type="scientific">Artemia franciscana</name>
    <name type="common">Brine shrimp</name>
    <name type="synonym">Artemia sanfranciscana</name>
    <dbReference type="NCBI Taxonomy" id="6661"/>
    <lineage>
        <taxon>Eukaryota</taxon>
        <taxon>Metazoa</taxon>
        <taxon>Ecdysozoa</taxon>
        <taxon>Arthropoda</taxon>
        <taxon>Crustacea</taxon>
        <taxon>Branchiopoda</taxon>
        <taxon>Anostraca</taxon>
        <taxon>Artemiidae</taxon>
        <taxon>Artemia</taxon>
    </lineage>
</organism>
<feature type="compositionally biased region" description="Acidic residues" evidence="6">
    <location>
        <begin position="1811"/>
        <end position="1829"/>
    </location>
</feature>
<feature type="region of interest" description="Disordered" evidence="6">
    <location>
        <begin position="1385"/>
        <end position="1461"/>
    </location>
</feature>
<dbReference type="GO" id="GO:0007605">
    <property type="term" value="P:sensory perception of sound"/>
    <property type="evidence" value="ECO:0007669"/>
    <property type="project" value="UniProtKB-KW"/>
</dbReference>
<feature type="compositionally biased region" description="Polar residues" evidence="6">
    <location>
        <begin position="1479"/>
        <end position="1494"/>
    </location>
</feature>
<evidence type="ECO:0000256" key="1">
    <source>
        <dbReference type="ARBA" id="ARBA00004645"/>
    </source>
</evidence>
<feature type="repeat" description="ANK" evidence="5">
    <location>
        <begin position="1218"/>
        <end position="1250"/>
    </location>
</feature>
<dbReference type="Gene3D" id="1.25.40.20">
    <property type="entry name" value="Ankyrin repeat-containing domain"/>
    <property type="match status" value="1"/>
</dbReference>
<feature type="region of interest" description="Disordered" evidence="6">
    <location>
        <begin position="1554"/>
        <end position="1645"/>
    </location>
</feature>
<evidence type="ECO:0000256" key="6">
    <source>
        <dbReference type="SAM" id="MobiDB-lite"/>
    </source>
</evidence>
<evidence type="ECO:0000313" key="8">
    <source>
        <dbReference type="Proteomes" id="UP001187531"/>
    </source>
</evidence>
<feature type="region of interest" description="Disordered" evidence="6">
    <location>
        <begin position="2023"/>
        <end position="2076"/>
    </location>
</feature>
<feature type="region of interest" description="Disordered" evidence="6">
    <location>
        <begin position="1326"/>
        <end position="1367"/>
    </location>
</feature>
<feature type="compositionally biased region" description="Basic and acidic residues" evidence="6">
    <location>
        <begin position="1633"/>
        <end position="1643"/>
    </location>
</feature>
<accession>A0AA88HME2</accession>
<feature type="compositionally biased region" description="Basic and acidic residues" evidence="6">
    <location>
        <begin position="1562"/>
        <end position="1584"/>
    </location>
</feature>
<dbReference type="PROSITE" id="PS50297">
    <property type="entry name" value="ANK_REP_REGION"/>
    <property type="match status" value="2"/>
</dbReference>
<dbReference type="EMBL" id="JAVRJZ010000017">
    <property type="protein sequence ID" value="KAK2710331.1"/>
    <property type="molecule type" value="Genomic_DNA"/>
</dbReference>
<feature type="compositionally biased region" description="Low complexity" evidence="6">
    <location>
        <begin position="1495"/>
        <end position="1507"/>
    </location>
</feature>
<dbReference type="PROSITE" id="PS50088">
    <property type="entry name" value="ANK_REPEAT"/>
    <property type="match status" value="3"/>
</dbReference>
<dbReference type="InterPro" id="IPR052420">
    <property type="entry name" value="Espin/Espin-like"/>
</dbReference>
<feature type="compositionally biased region" description="Low complexity" evidence="6">
    <location>
        <begin position="1354"/>
        <end position="1366"/>
    </location>
</feature>
<dbReference type="GO" id="GO:0005737">
    <property type="term" value="C:cytoplasm"/>
    <property type="evidence" value="ECO:0007669"/>
    <property type="project" value="TreeGrafter"/>
</dbReference>
<feature type="repeat" description="ANK" evidence="5">
    <location>
        <begin position="1250"/>
        <end position="1282"/>
    </location>
</feature>
<feature type="repeat" description="ANK" evidence="5">
    <location>
        <begin position="1150"/>
        <end position="1174"/>
    </location>
</feature>
<feature type="region of interest" description="Disordered" evidence="6">
    <location>
        <begin position="1809"/>
        <end position="1867"/>
    </location>
</feature>
<protein>
    <recommendedName>
        <fullName evidence="9">GPI-anchored adhesin-like protein PGA55</fullName>
    </recommendedName>
</protein>
<keyword evidence="8" id="KW-1185">Reference proteome</keyword>
<dbReference type="SUPFAM" id="SSF48403">
    <property type="entry name" value="Ankyrin repeat"/>
    <property type="match status" value="1"/>
</dbReference>
<evidence type="ECO:0000313" key="7">
    <source>
        <dbReference type="EMBL" id="KAK2710331.1"/>
    </source>
</evidence>
<evidence type="ECO:0008006" key="9">
    <source>
        <dbReference type="Google" id="ProtNLM"/>
    </source>
</evidence>
<dbReference type="Pfam" id="PF12796">
    <property type="entry name" value="Ank_2"/>
    <property type="match status" value="1"/>
</dbReference>
<dbReference type="InterPro" id="IPR002110">
    <property type="entry name" value="Ankyrin_rpt"/>
</dbReference>
<evidence type="ECO:0000256" key="5">
    <source>
        <dbReference type="PROSITE-ProRule" id="PRU00023"/>
    </source>
</evidence>
<feature type="region of interest" description="Disordered" evidence="6">
    <location>
        <begin position="1663"/>
        <end position="1690"/>
    </location>
</feature>
<feature type="compositionally biased region" description="Basic and acidic residues" evidence="6">
    <location>
        <begin position="1413"/>
        <end position="1433"/>
    </location>
</feature>
<dbReference type="SMART" id="SM00248">
    <property type="entry name" value="ANK"/>
    <property type="match status" value="4"/>
</dbReference>